<dbReference type="PROSITE" id="PS51257">
    <property type="entry name" value="PROKAR_LIPOPROTEIN"/>
    <property type="match status" value="1"/>
</dbReference>
<dbReference type="InterPro" id="IPR025396">
    <property type="entry name" value="DUF4302"/>
</dbReference>
<accession>A0A941AWC2</accession>
<dbReference type="Pfam" id="PF14135">
    <property type="entry name" value="DUF4302"/>
    <property type="match status" value="1"/>
</dbReference>
<reference evidence="2 3" key="1">
    <citation type="submission" date="2021-03" db="EMBL/GenBank/DDBJ databases">
        <title>Flavobacterium Flabelliformis Sp. Nov. And Flavobacterium Geliluteum Sp. Nov., Two Novel Multidrug Resistant Psychrophilic Species Isolated From Antarctica.</title>
        <authorList>
            <person name="Kralova S."/>
            <person name="Busse H.J."/>
            <person name="Bezdicek M."/>
            <person name="Nykrynova M."/>
            <person name="Kroupova E."/>
            <person name="Krsek D."/>
            <person name="Sedlacek I."/>
        </authorList>
    </citation>
    <scope>NUCLEOTIDE SEQUENCE [LARGE SCALE GENOMIC DNA]</scope>
    <source>
        <strain evidence="2 3">P7388</strain>
    </source>
</reference>
<keyword evidence="3" id="KW-1185">Reference proteome</keyword>
<evidence type="ECO:0000256" key="1">
    <source>
        <dbReference type="SAM" id="SignalP"/>
    </source>
</evidence>
<keyword evidence="1" id="KW-0732">Signal</keyword>
<name>A0A941AWC2_9FLAO</name>
<comment type="caution">
    <text evidence="2">The sequence shown here is derived from an EMBL/GenBank/DDBJ whole genome shotgun (WGS) entry which is preliminary data.</text>
</comment>
<evidence type="ECO:0000313" key="2">
    <source>
        <dbReference type="EMBL" id="MBP4139779.1"/>
    </source>
</evidence>
<dbReference type="EMBL" id="JAGFBV010000034">
    <property type="protein sequence ID" value="MBP4139779.1"/>
    <property type="molecule type" value="Genomic_DNA"/>
</dbReference>
<feature type="signal peptide" evidence="1">
    <location>
        <begin position="1"/>
        <end position="24"/>
    </location>
</feature>
<gene>
    <name evidence="2" type="ORF">J3495_17025</name>
</gene>
<dbReference type="Proteomes" id="UP000675047">
    <property type="component" value="Unassembled WGS sequence"/>
</dbReference>
<protein>
    <submittedName>
        <fullName evidence="2">DUF4302 domain-containing protein</fullName>
    </submittedName>
</protein>
<dbReference type="AlphaFoldDB" id="A0A941AWC2"/>
<evidence type="ECO:0000313" key="3">
    <source>
        <dbReference type="Proteomes" id="UP000675047"/>
    </source>
</evidence>
<sequence>MKPKNILKYAMIVFLALHLFSACTSDTSAEQKFDKTPAERLNEQKSELNTALLSSEFGWKAVYFTDDTQLGGYTHLFKFSANGKVQMASDFNNDTATYESDYDVVLGSTVSLLFTTYNRIHLLSDSNSFPTTALRGRGYLGDFQFLYYGQENGDILFKSNRLVKEVRFVKATAQDWVDLPKNLVTEQNVVGASTRPLFRLLETNDGTAVKKYDFAFSRATRFAVSNSIAAGSSEVLSFGVGYTPTGIVVSPAIVVAGQKLTTFVYNDADGSLTATGTGGVKATIKYSNSPLVLTDDYKTFLDGKPQMILSYIAANLYTAPTTSQYCKNLLDQANATLPANQKIARVQIYFNSPFGNYIEYRFNGGRPSVFHNFTTTEDAVNKTIILNHDSWDNGAALIPAPAFLKNLDDEFMNASGLYIKKESFKITFSNTIWTITSASSNFRITTYQL</sequence>
<dbReference type="RefSeq" id="WP_210667884.1">
    <property type="nucleotide sequence ID" value="NZ_JAGFBV010000034.1"/>
</dbReference>
<proteinExistence type="predicted"/>
<organism evidence="2 3">
    <name type="scientific">Flavobacterium geliluteum</name>
    <dbReference type="NCBI Taxonomy" id="2816120"/>
    <lineage>
        <taxon>Bacteria</taxon>
        <taxon>Pseudomonadati</taxon>
        <taxon>Bacteroidota</taxon>
        <taxon>Flavobacteriia</taxon>
        <taxon>Flavobacteriales</taxon>
        <taxon>Flavobacteriaceae</taxon>
        <taxon>Flavobacterium</taxon>
    </lineage>
</organism>
<feature type="chain" id="PRO_5038126957" evidence="1">
    <location>
        <begin position="25"/>
        <end position="449"/>
    </location>
</feature>